<dbReference type="InterPro" id="IPR055427">
    <property type="entry name" value="TRAPPC13_N"/>
</dbReference>
<dbReference type="GO" id="GO:1990072">
    <property type="term" value="C:TRAPPIII protein complex"/>
    <property type="evidence" value="ECO:0007669"/>
    <property type="project" value="TreeGrafter"/>
</dbReference>
<dbReference type="OrthoDB" id="10250284at2759"/>
<name>A0A9W8XUR6_9PLEO</name>
<proteinExistence type="predicted"/>
<feature type="domain" description="Trafficking protein particle complex subunit 13 N-terminal" evidence="1">
    <location>
        <begin position="9"/>
        <end position="180"/>
    </location>
</feature>
<keyword evidence="4" id="KW-1185">Reference proteome</keyword>
<dbReference type="RefSeq" id="XP_056074686.1">
    <property type="nucleotide sequence ID" value="XM_056211213.1"/>
</dbReference>
<evidence type="ECO:0000259" key="2">
    <source>
        <dbReference type="Pfam" id="PF23647"/>
    </source>
</evidence>
<dbReference type="GeneID" id="80905933"/>
<dbReference type="Pfam" id="PF06159">
    <property type="entry name" value="TRAPPC13_N"/>
    <property type="match status" value="1"/>
</dbReference>
<evidence type="ECO:0000313" key="3">
    <source>
        <dbReference type="EMBL" id="KAJ4357827.1"/>
    </source>
</evidence>
<dbReference type="InterPro" id="IPR010378">
    <property type="entry name" value="TRAPPC13"/>
</dbReference>
<accession>A0A9W8XUR6</accession>
<gene>
    <name evidence="3" type="ORF">N0V89_002403</name>
</gene>
<evidence type="ECO:0008006" key="5">
    <source>
        <dbReference type="Google" id="ProtNLM"/>
    </source>
</evidence>
<dbReference type="EMBL" id="JAPEUX010000002">
    <property type="protein sequence ID" value="KAJ4357827.1"/>
    <property type="molecule type" value="Genomic_DNA"/>
</dbReference>
<comment type="caution">
    <text evidence="3">The sequence shown here is derived from an EMBL/GenBank/DDBJ whole genome shotgun (WGS) entry which is preliminary data.</text>
</comment>
<dbReference type="PANTHER" id="PTHR13134:SF3">
    <property type="entry name" value="TRAFFICKING PROTEIN PARTICLE COMPLEX SUBUNIT 13"/>
    <property type="match status" value="1"/>
</dbReference>
<feature type="domain" description="Trafficking protein particle complex subunit 13 middle" evidence="2">
    <location>
        <begin position="184"/>
        <end position="300"/>
    </location>
</feature>
<dbReference type="InterPro" id="IPR055429">
    <property type="entry name" value="TRAPPC13_M"/>
</dbReference>
<evidence type="ECO:0000259" key="1">
    <source>
        <dbReference type="Pfam" id="PF06159"/>
    </source>
</evidence>
<dbReference type="PANTHER" id="PTHR13134">
    <property type="entry name" value="TRAFFICKING PROTEIN PARTICLE COMPLEX SUBUNIT 13"/>
    <property type="match status" value="1"/>
</dbReference>
<dbReference type="Pfam" id="PF23647">
    <property type="entry name" value="TRAPPC13_M"/>
    <property type="match status" value="1"/>
</dbReference>
<reference evidence="3" key="1">
    <citation type="submission" date="2022-10" db="EMBL/GenBank/DDBJ databases">
        <title>Tapping the CABI collections for fungal endophytes: first genome assemblies for Collariella, Neodidymelliopsis, Ascochyta clinopodiicola, Didymella pomorum, Didymosphaeria variabile, Neocosmospora piperis and Neocucurbitaria cava.</title>
        <authorList>
            <person name="Hill R."/>
        </authorList>
    </citation>
    <scope>NUCLEOTIDE SEQUENCE</scope>
    <source>
        <strain evidence="3">IMI 356815</strain>
    </source>
</reference>
<organism evidence="3 4">
    <name type="scientific">Didymosphaeria variabile</name>
    <dbReference type="NCBI Taxonomy" id="1932322"/>
    <lineage>
        <taxon>Eukaryota</taxon>
        <taxon>Fungi</taxon>
        <taxon>Dikarya</taxon>
        <taxon>Ascomycota</taxon>
        <taxon>Pezizomycotina</taxon>
        <taxon>Dothideomycetes</taxon>
        <taxon>Pleosporomycetidae</taxon>
        <taxon>Pleosporales</taxon>
        <taxon>Massarineae</taxon>
        <taxon>Didymosphaeriaceae</taxon>
        <taxon>Didymosphaeria</taxon>
    </lineage>
</organism>
<evidence type="ECO:0000313" key="4">
    <source>
        <dbReference type="Proteomes" id="UP001140513"/>
    </source>
</evidence>
<dbReference type="Proteomes" id="UP001140513">
    <property type="component" value="Unassembled WGS sequence"/>
</dbReference>
<protein>
    <recommendedName>
        <fullName evidence="5">DUF974-domain-containing protein</fullName>
    </recommendedName>
</protein>
<dbReference type="AlphaFoldDB" id="A0A9W8XUR6"/>
<sequence>MSLLIYTSLSRPSLTTQYPLPASEALGIAPTASLAYPSSRTDAKFILSPVLNLPEAFGSAYVGETFSCTLCANNEIEAGNTSKAVSGVRIQADMQTPSVPKGTSLELFGHDRNEDSLTKSNEEDIGPGSSLQKILRFELKEEGNHVLAVTVTYTETALAGEGRPTGGKVRTFRKLYQFVAQQLLSVRTKAGELAPGRHLLEAQLENMGEGAVSLEDVSVNPNEIYKATSLNWDLDLKEGKEDVMKPVLMAREVIQVAFLLEEKAREKVLEDGTKAQLVDNKKVLGQLAIQWRTGLGDRER</sequence>